<dbReference type="GO" id="GO:0006355">
    <property type="term" value="P:regulation of DNA-templated transcription"/>
    <property type="evidence" value="ECO:0007669"/>
    <property type="project" value="InterPro"/>
</dbReference>
<organism evidence="1 2">
    <name type="scientific">Pseudonaja textilis</name>
    <name type="common">Eastern brown snake</name>
    <dbReference type="NCBI Taxonomy" id="8673"/>
    <lineage>
        <taxon>Eukaryota</taxon>
        <taxon>Metazoa</taxon>
        <taxon>Chordata</taxon>
        <taxon>Craniata</taxon>
        <taxon>Vertebrata</taxon>
        <taxon>Euteleostomi</taxon>
        <taxon>Lepidosauria</taxon>
        <taxon>Squamata</taxon>
        <taxon>Bifurcata</taxon>
        <taxon>Unidentata</taxon>
        <taxon>Episquamata</taxon>
        <taxon>Toxicofera</taxon>
        <taxon>Serpentes</taxon>
        <taxon>Colubroidea</taxon>
        <taxon>Elapidae</taxon>
        <taxon>Hydrophiinae</taxon>
        <taxon>Pseudonaja</taxon>
    </lineage>
</organism>
<dbReference type="InterPro" id="IPR009601">
    <property type="entry name" value="CENP-R"/>
</dbReference>
<dbReference type="Ensembl" id="ENSPTXT00000028323.1">
    <property type="protein sequence ID" value="ENSPTXP00000027485.1"/>
    <property type="gene ID" value="ENSPTXG00000018934.1"/>
</dbReference>
<reference evidence="1" key="2">
    <citation type="submission" date="2025-09" db="UniProtKB">
        <authorList>
            <consortium name="Ensembl"/>
        </authorList>
    </citation>
    <scope>IDENTIFICATION</scope>
</reference>
<dbReference type="GO" id="GO:0034080">
    <property type="term" value="P:CENP-A containing chromatin assembly"/>
    <property type="evidence" value="ECO:0007669"/>
    <property type="project" value="InterPro"/>
</dbReference>
<protein>
    <recommendedName>
        <fullName evidence="3">Centromere protein R</fullName>
    </recommendedName>
</protein>
<dbReference type="AlphaFoldDB" id="A0A670ZXH1"/>
<evidence type="ECO:0000313" key="1">
    <source>
        <dbReference type="Ensembl" id="ENSPTXP00000027485.1"/>
    </source>
</evidence>
<evidence type="ECO:0000313" key="2">
    <source>
        <dbReference type="Proteomes" id="UP000472273"/>
    </source>
</evidence>
<dbReference type="Proteomes" id="UP000472273">
    <property type="component" value="Unplaced"/>
</dbReference>
<evidence type="ECO:0008006" key="3">
    <source>
        <dbReference type="Google" id="ProtNLM"/>
    </source>
</evidence>
<sequence>MSARRKLKLVPATSPVKGKKNGLLFSPTTGTCLISPFSSPRSNHAKKQRNDLSNGRSCLLKAQPYMEALDFPCLYFAHSCFKYCAINVVFVFLHRLLVLQSEVEHSVERFLQTRKKLTNLKALEGTRELENILGTSDKSGNLKMEVKKSRKLSKKDFISFQKLKSNLMKATFTDETIKFGILSVLFNLLTHSYIRLSGF</sequence>
<reference evidence="1" key="1">
    <citation type="submission" date="2025-08" db="UniProtKB">
        <authorList>
            <consortium name="Ensembl"/>
        </authorList>
    </citation>
    <scope>IDENTIFICATION</scope>
</reference>
<dbReference type="Pfam" id="PF06729">
    <property type="entry name" value="CENP-R"/>
    <property type="match status" value="2"/>
</dbReference>
<keyword evidence="2" id="KW-1185">Reference proteome</keyword>
<dbReference type="PANTHER" id="PTHR15581:SF0">
    <property type="entry name" value="CENTROMERE PROTEIN R"/>
    <property type="match status" value="1"/>
</dbReference>
<name>A0A670ZXH1_PSETE</name>
<proteinExistence type="predicted"/>
<dbReference type="PANTHER" id="PTHR15581">
    <property type="entry name" value="CENTROMERE PROTEIN R"/>
    <property type="match status" value="1"/>
</dbReference>
<accession>A0A670ZXH1</accession>
<dbReference type="GO" id="GO:0005654">
    <property type="term" value="C:nucleoplasm"/>
    <property type="evidence" value="ECO:0007669"/>
    <property type="project" value="TreeGrafter"/>
</dbReference>